<dbReference type="AlphaFoldDB" id="K9YV78"/>
<proteinExistence type="predicted"/>
<reference evidence="2" key="1">
    <citation type="submission" date="2012-04" db="EMBL/GenBank/DDBJ databases">
        <title>Finished genome of Dactylococcopsis salina PCC 8305.</title>
        <authorList>
            <consortium name="US DOE Joint Genome Institute"/>
            <person name="Gugger M."/>
            <person name="Coursin T."/>
            <person name="Rippka R."/>
            <person name="Tandeau De Marsac N."/>
            <person name="Huntemann M."/>
            <person name="Wei C.-L."/>
            <person name="Han J."/>
            <person name="Detter J.C."/>
            <person name="Han C."/>
            <person name="Tapia R."/>
            <person name="Daligault H."/>
            <person name="Chen A."/>
            <person name="Krypides N."/>
            <person name="Mavromatis K."/>
            <person name="Markowitz V."/>
            <person name="Szeto E."/>
            <person name="Ivanova N."/>
            <person name="Ovchinnikova G."/>
            <person name="Pagani I."/>
            <person name="Pati A."/>
            <person name="Goodwin L."/>
            <person name="Peters L."/>
            <person name="Pitluck S."/>
            <person name="Woyke T."/>
            <person name="Kerfeld C."/>
        </authorList>
    </citation>
    <scope>NUCLEOTIDE SEQUENCE [LARGE SCALE GENOMIC DNA]</scope>
    <source>
        <strain evidence="2">PCC 8305</strain>
    </source>
</reference>
<evidence type="ECO:0000259" key="1">
    <source>
        <dbReference type="Pfam" id="PF20797"/>
    </source>
</evidence>
<dbReference type="OrthoDB" id="9792853at2"/>
<organism evidence="2 3">
    <name type="scientific">Dactylococcopsis salina (strain PCC 8305)</name>
    <name type="common">Myxobactron salinum</name>
    <dbReference type="NCBI Taxonomy" id="13035"/>
    <lineage>
        <taxon>Bacteria</taxon>
        <taxon>Bacillati</taxon>
        <taxon>Cyanobacteriota</taxon>
        <taxon>Cyanophyceae</taxon>
        <taxon>Nodosilineales</taxon>
        <taxon>Cymatolegaceae</taxon>
        <taxon>Dactylococcopsis</taxon>
    </lineage>
</organism>
<sequence>MNGRYLTLAGRIRRDLKDLETVVQRSQDIWKQYETSQNDQFLDAVALNLHSFYTGIERILESIAEISDGYQPTGKSWHRELLLQLASEVSGIRPPVLSDSLLKALDQYRGFRHVVRNIYTFRLEANQISPLIDQLSTTYQNCQIELLQFADFLEETGTST</sequence>
<dbReference type="InterPro" id="IPR048769">
    <property type="entry name" value="HepT-like_dom"/>
</dbReference>
<keyword evidence="3" id="KW-1185">Reference proteome</keyword>
<evidence type="ECO:0000313" key="2">
    <source>
        <dbReference type="EMBL" id="AFZ50826.1"/>
    </source>
</evidence>
<accession>K9YV78</accession>
<dbReference type="STRING" id="13035.Dacsa_2206"/>
<dbReference type="PATRIC" id="fig|13035.3.peg.2503"/>
<name>K9YV78_DACS8</name>
<dbReference type="KEGG" id="dsl:Dacsa_2206"/>
<dbReference type="RefSeq" id="WP_015229819.1">
    <property type="nucleotide sequence ID" value="NC_019780.1"/>
</dbReference>
<dbReference type="eggNOG" id="COG1669">
    <property type="taxonomic scope" value="Bacteria"/>
</dbReference>
<protein>
    <recommendedName>
        <fullName evidence="1">HepT-like domain-containing protein</fullName>
    </recommendedName>
</protein>
<evidence type="ECO:0000313" key="3">
    <source>
        <dbReference type="Proteomes" id="UP000010482"/>
    </source>
</evidence>
<feature type="domain" description="HepT-like" evidence="1">
    <location>
        <begin position="44"/>
        <end position="152"/>
    </location>
</feature>
<dbReference type="Pfam" id="PF20797">
    <property type="entry name" value="HepT-like_2"/>
    <property type="match status" value="1"/>
</dbReference>
<gene>
    <name evidence="2" type="ORF">Dacsa_2206</name>
</gene>
<dbReference type="EMBL" id="CP003944">
    <property type="protein sequence ID" value="AFZ50826.1"/>
    <property type="molecule type" value="Genomic_DNA"/>
</dbReference>
<dbReference type="Proteomes" id="UP000010482">
    <property type="component" value="Chromosome"/>
</dbReference>
<dbReference type="HOGENOM" id="CLU_131990_0_0_3"/>